<feature type="compositionally biased region" description="Basic residues" evidence="1">
    <location>
        <begin position="1"/>
        <end position="13"/>
    </location>
</feature>
<evidence type="ECO:0000313" key="3">
    <source>
        <dbReference type="Proteomes" id="UP000541154"/>
    </source>
</evidence>
<feature type="region of interest" description="Disordered" evidence="1">
    <location>
        <begin position="139"/>
        <end position="176"/>
    </location>
</feature>
<name>A0A8H5ZT97_PETAA</name>
<keyword evidence="3" id="KW-1185">Reference proteome</keyword>
<organism evidence="2 3">
    <name type="scientific">Petromyces alliaceus</name>
    <name type="common">Aspergillus alliaceus</name>
    <dbReference type="NCBI Taxonomy" id="209559"/>
    <lineage>
        <taxon>Eukaryota</taxon>
        <taxon>Fungi</taxon>
        <taxon>Dikarya</taxon>
        <taxon>Ascomycota</taxon>
        <taxon>Pezizomycotina</taxon>
        <taxon>Eurotiomycetes</taxon>
        <taxon>Eurotiomycetidae</taxon>
        <taxon>Eurotiales</taxon>
        <taxon>Aspergillaceae</taxon>
        <taxon>Aspergillus</taxon>
        <taxon>Aspergillus subgen. Circumdati</taxon>
    </lineage>
</organism>
<feature type="compositionally biased region" description="Polar residues" evidence="1">
    <location>
        <begin position="23"/>
        <end position="45"/>
    </location>
</feature>
<comment type="caution">
    <text evidence="2">The sequence shown here is derived from an EMBL/GenBank/DDBJ whole genome shotgun (WGS) entry which is preliminary data.</text>
</comment>
<dbReference type="Proteomes" id="UP000541154">
    <property type="component" value="Unassembled WGS sequence"/>
</dbReference>
<gene>
    <name evidence="2" type="ORF">ETB97_011512</name>
</gene>
<sequence length="362" mass="40260">MAKLGKPKGSRNKKTLEKRASATRKNVNTSGSLVPQAQSALNLPSEAELQSHTAWDGLELAFKANENTLPGAYTPNPGFSSVNNFVESVACKRPMGYERTATNDDESSSHVGTQFAMDFEENWIDADWDRLIAGTGAERQPRSGFTHGGPDHVYPEGCGDPKSSAQLKPQADEGGNHKGQTCTFNCFWRLMEHLSNLNLMERQPDNIIDLEVTLSKADTVLGCTRRILGCYSCRLDSKVLLLLMTVLQTVLNWMRVEYTMKKSSQNSPAILFGNWKVPEADARLIKGVLTRRILAAYESAVKVLCLRMDEIALGASRENLTYQLMDAESLQHTLQRLTTSLKQLIELTKTPSQEREVHDVEI</sequence>
<dbReference type="AlphaFoldDB" id="A0A8H5ZT97"/>
<dbReference type="EMBL" id="SPNV01000700">
    <property type="protein sequence ID" value="KAF5854796.1"/>
    <property type="molecule type" value="Genomic_DNA"/>
</dbReference>
<accession>A0A8H5ZT97</accession>
<reference evidence="2 3" key="1">
    <citation type="submission" date="2019-04" db="EMBL/GenBank/DDBJ databases">
        <title>Aspergillus burnettii sp. nov., novel species from soil in southeast Queensland.</title>
        <authorList>
            <person name="Gilchrist C.L.M."/>
            <person name="Pitt J.I."/>
            <person name="Lange L."/>
            <person name="Lacey H.J."/>
            <person name="Vuong D."/>
            <person name="Midgley D.J."/>
            <person name="Greenfield P."/>
            <person name="Bradbury M."/>
            <person name="Lacey E."/>
            <person name="Busk P.K."/>
            <person name="Pilgaard B."/>
            <person name="Chooi Y.H."/>
            <person name="Piggott A.M."/>
        </authorList>
    </citation>
    <scope>NUCLEOTIDE SEQUENCE [LARGE SCALE GENOMIC DNA]</scope>
    <source>
        <strain evidence="2 3">FRR 5400</strain>
    </source>
</reference>
<feature type="region of interest" description="Disordered" evidence="1">
    <location>
        <begin position="1"/>
        <end position="45"/>
    </location>
</feature>
<evidence type="ECO:0000313" key="2">
    <source>
        <dbReference type="EMBL" id="KAF5854796.1"/>
    </source>
</evidence>
<evidence type="ECO:0000256" key="1">
    <source>
        <dbReference type="SAM" id="MobiDB-lite"/>
    </source>
</evidence>
<proteinExistence type="predicted"/>
<protein>
    <submittedName>
        <fullName evidence="2">Uncharacterized protein</fullName>
    </submittedName>
</protein>